<gene>
    <name evidence="2" type="ORF">Tco_0682029</name>
</gene>
<reference evidence="2" key="1">
    <citation type="journal article" date="2022" name="Int. J. Mol. Sci.">
        <title>Draft Genome of Tanacetum Coccineum: Genomic Comparison of Closely Related Tanacetum-Family Plants.</title>
        <authorList>
            <person name="Yamashiro T."/>
            <person name="Shiraishi A."/>
            <person name="Nakayama K."/>
            <person name="Satake H."/>
        </authorList>
    </citation>
    <scope>NUCLEOTIDE SEQUENCE</scope>
</reference>
<organism evidence="2 3">
    <name type="scientific">Tanacetum coccineum</name>
    <dbReference type="NCBI Taxonomy" id="301880"/>
    <lineage>
        <taxon>Eukaryota</taxon>
        <taxon>Viridiplantae</taxon>
        <taxon>Streptophyta</taxon>
        <taxon>Embryophyta</taxon>
        <taxon>Tracheophyta</taxon>
        <taxon>Spermatophyta</taxon>
        <taxon>Magnoliopsida</taxon>
        <taxon>eudicotyledons</taxon>
        <taxon>Gunneridae</taxon>
        <taxon>Pentapetalae</taxon>
        <taxon>asterids</taxon>
        <taxon>campanulids</taxon>
        <taxon>Asterales</taxon>
        <taxon>Asteraceae</taxon>
        <taxon>Asteroideae</taxon>
        <taxon>Anthemideae</taxon>
        <taxon>Anthemidinae</taxon>
        <taxon>Tanacetum</taxon>
    </lineage>
</organism>
<accession>A0ABQ4XRL8</accession>
<evidence type="ECO:0000256" key="1">
    <source>
        <dbReference type="SAM" id="MobiDB-lite"/>
    </source>
</evidence>
<evidence type="ECO:0000313" key="2">
    <source>
        <dbReference type="EMBL" id="GJS67465.1"/>
    </source>
</evidence>
<feature type="region of interest" description="Disordered" evidence="1">
    <location>
        <begin position="1"/>
        <end position="35"/>
    </location>
</feature>
<keyword evidence="3" id="KW-1185">Reference proteome</keyword>
<sequence>MRTRSQARKRRQQQVRQTFVESPNLEKPNNNQETCNPSIVTMDDNRTMAQLLKAPTEGYEDAIVVPEITANNFEIKHGLLNLVQNKQFFGHDKEDPHAHIRYFNKITSTMKFPNVPKKENEPEVTKDTVQPSTENIQPPVVQTHEPVAVPKTKPTLPYPSRANQEKFREKDDLLALKFMEIFRNLHFELSFADALLHMPKFAPMFRKHSNDKDKMIEVDKETDDERCLSLSDLSVQESTNALSIWKRIISSFLRFCVVDYVAISGSLKSLGRTFLEDRRVVDGIYDPEGDTVYLEELLSVINSDPNLLVPVCEITVLKKFKSYVKILRPRIKEFTHSHLDPWVSPGHVVLRRGGITVVKNEDHELIPTRWLRDGSLHRLPKKLKVATVKDHFPLPFMDQMLESISRKWSTSAFGRFSATFNILIEPIDQEEDHLHLPLRDICLSSHAFWFMQCTRHVPKVYDWTCPLKSCAMQGDFAVRGSPRATDVVPTEKEFFKDVKTLLLGRTISIQDLCRLSNWRCVSGQDKKLLTFLKLAHGPTGDNSCNYTAKKVFRIQDLYGPQSTRMPTTLSPVVTFVNVKAKFRNVMKCHKTLSKFAKSLTMWGGIDFMGPLFRLKERSHGPHKFGDGFKLSDLKKASWEDPPCLSRFPGIVKTPCAVSTLVSHPQLHFGNPETKISNYPLKKEGVDVISTTLATGSWVFKLRSPVLVVISY</sequence>
<dbReference type="EMBL" id="BQNB010009720">
    <property type="protein sequence ID" value="GJS67465.1"/>
    <property type="molecule type" value="Genomic_DNA"/>
</dbReference>
<name>A0ABQ4XRL8_9ASTR</name>
<dbReference type="Proteomes" id="UP001151760">
    <property type="component" value="Unassembled WGS sequence"/>
</dbReference>
<proteinExistence type="predicted"/>
<feature type="compositionally biased region" description="Basic residues" evidence="1">
    <location>
        <begin position="1"/>
        <end position="13"/>
    </location>
</feature>
<evidence type="ECO:0000313" key="3">
    <source>
        <dbReference type="Proteomes" id="UP001151760"/>
    </source>
</evidence>
<comment type="caution">
    <text evidence="2">The sequence shown here is derived from an EMBL/GenBank/DDBJ whole genome shotgun (WGS) entry which is preliminary data.</text>
</comment>
<feature type="region of interest" description="Disordered" evidence="1">
    <location>
        <begin position="113"/>
        <end position="134"/>
    </location>
</feature>
<feature type="compositionally biased region" description="Basic and acidic residues" evidence="1">
    <location>
        <begin position="116"/>
        <end position="126"/>
    </location>
</feature>
<evidence type="ECO:0008006" key="4">
    <source>
        <dbReference type="Google" id="ProtNLM"/>
    </source>
</evidence>
<protein>
    <recommendedName>
        <fullName evidence="4">Reverse transcriptase domain-containing protein</fullName>
    </recommendedName>
</protein>
<reference evidence="2" key="2">
    <citation type="submission" date="2022-01" db="EMBL/GenBank/DDBJ databases">
        <authorList>
            <person name="Yamashiro T."/>
            <person name="Shiraishi A."/>
            <person name="Satake H."/>
            <person name="Nakayama K."/>
        </authorList>
    </citation>
    <scope>NUCLEOTIDE SEQUENCE</scope>
</reference>